<gene>
    <name evidence="2" type="ORF">GQ26_0031090</name>
</gene>
<dbReference type="PANTHER" id="PTHR37540">
    <property type="entry name" value="TRANSCRIPTION FACTOR (ACR-2), PUTATIVE-RELATED-RELATED"/>
    <property type="match status" value="1"/>
</dbReference>
<sequence>MPRTQKSKPIRFVNAYPMSESEKKHSRLIIKERSDSEMGQQIDKQNISVQRKEIENEEEYFASSLDDDEELLGREPPATRSPFRPNDSHSTSIHNLGAGNVDPFRTYPSEVPSATVNKCISYSLSLLLPNMTPRDAQGNSLAASHWYSLSLQEPVLFPAFLFGPLLHKRVRYLSSGKPVNLLNNYEEREMRAMELELIQGVNKAITDPLRATSDAVIMSIMTLAHGSSDDPQWYAEHMSPFKAPLKSLQWLDTYAFFEMDPVHTAGLLRVVSLRGGLTKIKYPGLAPVLSFSGLIYASKTLTRPMMPFMRMHNGFLAEQEDQDLETIEDRFHNLLGISLPLDLCKVFQRVQNYLHLLELYIQGTLSQVDLCLIADKRNFTQHSLLSLPSASEFSEPYRMAYPWYETVRLGCLVMSIGVIFPLPARAAPLHPLARMLQEELEIVLQQSAHHFSSTILLWGVVLGGIASCGINERKCWHQVKMILHQILWVGSACDCAGRALWDDAIVFSDIWLAGVNG</sequence>
<proteinExistence type="predicted"/>
<dbReference type="PANTHER" id="PTHR37540:SF5">
    <property type="entry name" value="TRANSCRIPTION FACTOR DOMAIN-CONTAINING PROTEIN"/>
    <property type="match status" value="1"/>
</dbReference>
<dbReference type="HOGENOM" id="CLU_015771_1_0_1"/>
<dbReference type="eggNOG" id="ENOG502SP01">
    <property type="taxonomic scope" value="Eukaryota"/>
</dbReference>
<feature type="compositionally biased region" description="Acidic residues" evidence="1">
    <location>
        <begin position="61"/>
        <end position="70"/>
    </location>
</feature>
<organism evidence="2">
    <name type="scientific">Talaromyces marneffei PM1</name>
    <dbReference type="NCBI Taxonomy" id="1077442"/>
    <lineage>
        <taxon>Eukaryota</taxon>
        <taxon>Fungi</taxon>
        <taxon>Dikarya</taxon>
        <taxon>Ascomycota</taxon>
        <taxon>Pezizomycotina</taxon>
        <taxon>Eurotiomycetes</taxon>
        <taxon>Eurotiomycetidae</taxon>
        <taxon>Eurotiales</taxon>
        <taxon>Trichocomaceae</taxon>
        <taxon>Talaromyces</taxon>
        <taxon>Talaromyces sect. Talaromyces</taxon>
    </lineage>
</organism>
<evidence type="ECO:0000256" key="1">
    <source>
        <dbReference type="SAM" id="MobiDB-lite"/>
    </source>
</evidence>
<reference evidence="2" key="1">
    <citation type="journal article" date="2014" name="PLoS Genet.">
        <title>Signature Gene Expression Reveals Novel Clues to the Molecular Mechanisms of Dimorphic Transition in Penicillium marneffei.</title>
        <authorList>
            <person name="Yang E."/>
            <person name="Wang G."/>
            <person name="Cai J."/>
            <person name="Woo P.C."/>
            <person name="Lau S.K."/>
            <person name="Yuen K.-Y."/>
            <person name="Chow W.-N."/>
            <person name="Lin X."/>
        </authorList>
    </citation>
    <scope>NUCLEOTIDE SEQUENCE [LARGE SCALE GENOMIC DNA]</scope>
    <source>
        <strain evidence="2">PM1</strain>
    </source>
</reference>
<protein>
    <submittedName>
        <fullName evidence="2">Oligophrenin-1</fullName>
    </submittedName>
</protein>
<feature type="region of interest" description="Disordered" evidence="1">
    <location>
        <begin position="61"/>
        <end position="97"/>
    </location>
</feature>
<comment type="caution">
    <text evidence="2">The sequence shown here is derived from an EMBL/GenBank/DDBJ whole genome shotgun (WGS) entry which is preliminary data.</text>
</comment>
<dbReference type="EMBL" id="JPOX01000003">
    <property type="protein sequence ID" value="KFX52165.1"/>
    <property type="molecule type" value="Genomic_DNA"/>
</dbReference>
<name>A0A093VJ08_TALMA</name>
<evidence type="ECO:0000313" key="2">
    <source>
        <dbReference type="EMBL" id="KFX52165.1"/>
    </source>
</evidence>
<accession>A0A093VJ08</accession>
<dbReference type="AlphaFoldDB" id="A0A093VJ08"/>